<dbReference type="Proteomes" id="UP000429811">
    <property type="component" value="Unassembled WGS sequence"/>
</dbReference>
<dbReference type="EMBL" id="WKPO01000037">
    <property type="protein sequence ID" value="MSB50606.1"/>
    <property type="molecule type" value="Genomic_DNA"/>
</dbReference>
<dbReference type="InterPro" id="IPR040809">
    <property type="entry name" value="LPD28"/>
</dbReference>
<name>A0A6I2RLN5_FLAPL</name>
<feature type="region of interest" description="Disordered" evidence="1">
    <location>
        <begin position="110"/>
        <end position="134"/>
    </location>
</feature>
<evidence type="ECO:0000259" key="2">
    <source>
        <dbReference type="Pfam" id="PF18843"/>
    </source>
</evidence>
<feature type="domain" description="Large polyvalent protein associated" evidence="2">
    <location>
        <begin position="8"/>
        <end position="103"/>
    </location>
</feature>
<gene>
    <name evidence="4" type="ORF">GKE90_18230</name>
    <name evidence="3" type="ORF">PNE06_19345</name>
</gene>
<proteinExistence type="predicted"/>
<dbReference type="Proteomes" id="UP001211173">
    <property type="component" value="Unassembled WGS sequence"/>
</dbReference>
<evidence type="ECO:0000313" key="4">
    <source>
        <dbReference type="EMBL" id="MSB50606.1"/>
    </source>
</evidence>
<dbReference type="RefSeq" id="WP_138308601.1">
    <property type="nucleotide sequence ID" value="NZ_CP095094.1"/>
</dbReference>
<reference evidence="4 5" key="1">
    <citation type="journal article" date="2019" name="Nat. Med.">
        <title>A library of human gut bacterial isolates paired with longitudinal multiomics data enables mechanistic microbiome research.</title>
        <authorList>
            <person name="Poyet M."/>
            <person name="Groussin M."/>
            <person name="Gibbons S.M."/>
            <person name="Avila-Pacheco J."/>
            <person name="Jiang X."/>
            <person name="Kearney S.M."/>
            <person name="Perrotta A.R."/>
            <person name="Berdy B."/>
            <person name="Zhao S."/>
            <person name="Lieberman T.D."/>
            <person name="Swanson P.K."/>
            <person name="Smith M."/>
            <person name="Roesemann S."/>
            <person name="Alexander J.E."/>
            <person name="Rich S.A."/>
            <person name="Livny J."/>
            <person name="Vlamakis H."/>
            <person name="Clish C."/>
            <person name="Bullock K."/>
            <person name="Deik A."/>
            <person name="Scott J."/>
            <person name="Pierce K.A."/>
            <person name="Xavier R.J."/>
            <person name="Alm E.J."/>
        </authorList>
    </citation>
    <scope>NUCLEOTIDE SEQUENCE [LARGE SCALE GENOMIC DNA]</scope>
    <source>
        <strain evidence="4 5">BIOML-A5</strain>
    </source>
</reference>
<accession>A0A6I2RLN5</accession>
<reference evidence="3" key="2">
    <citation type="submission" date="2023-01" db="EMBL/GenBank/DDBJ databases">
        <title>Human gut microbiome strain richness.</title>
        <authorList>
            <person name="Chen-Liaw A."/>
        </authorList>
    </citation>
    <scope>NUCLEOTIDE SEQUENCE</scope>
    <source>
        <strain evidence="3">1001287st1_F4_1001285I_161205</strain>
    </source>
</reference>
<sequence length="134" mass="15498">MYHINASKERLKAVEILTVPGLFTIHRVDRATLPPWMHLYEMQSDPNDWSQPCLLGRHITVEHFGTVLTASPLPLPPSGYLDLAPGDFDDRHGEEYLTAWEFEAKYLDPDYQPPPAVRPEQRRHSRARMVQPVR</sequence>
<organism evidence="4 5">
    <name type="scientific">Flavonifractor plautii</name>
    <name type="common">Fusobacterium plautii</name>
    <dbReference type="NCBI Taxonomy" id="292800"/>
    <lineage>
        <taxon>Bacteria</taxon>
        <taxon>Bacillati</taxon>
        <taxon>Bacillota</taxon>
        <taxon>Clostridia</taxon>
        <taxon>Eubacteriales</taxon>
        <taxon>Oscillospiraceae</taxon>
        <taxon>Flavonifractor</taxon>
    </lineage>
</organism>
<evidence type="ECO:0000313" key="3">
    <source>
        <dbReference type="EMBL" id="MDB7935244.1"/>
    </source>
</evidence>
<dbReference type="EMBL" id="JAQLWV010000040">
    <property type="protein sequence ID" value="MDB7935244.1"/>
    <property type="molecule type" value="Genomic_DNA"/>
</dbReference>
<evidence type="ECO:0000313" key="5">
    <source>
        <dbReference type="Proteomes" id="UP000429811"/>
    </source>
</evidence>
<protein>
    <recommendedName>
        <fullName evidence="2">Large polyvalent protein associated domain-containing protein</fullName>
    </recommendedName>
</protein>
<comment type="caution">
    <text evidence="4">The sequence shown here is derived from an EMBL/GenBank/DDBJ whole genome shotgun (WGS) entry which is preliminary data.</text>
</comment>
<dbReference type="AlphaFoldDB" id="A0A6I2RLN5"/>
<dbReference type="Pfam" id="PF18843">
    <property type="entry name" value="LPD28"/>
    <property type="match status" value="1"/>
</dbReference>
<evidence type="ECO:0000256" key="1">
    <source>
        <dbReference type="SAM" id="MobiDB-lite"/>
    </source>
</evidence>